<keyword evidence="7" id="KW-1185">Reference proteome</keyword>
<gene>
    <name evidence="6" type="ORF">HZZ10_03065</name>
</gene>
<sequence length="189" mass="19681">MTTTSPRRSDARRNREAILASALTLFARDPNASMSAIAAAAGVGRVTLYGHFAGRDELVEAALAAAVEQSDRLLAEVDLSGDPLDALVRLIRSSWRQVEANSAALDAALAALGTDHVRASHDGVLARVQEIIERGQGSGTFRADLSADWLTAVVYSTLHTACAEVASGRLAADEAESAIIATVTSALVA</sequence>
<evidence type="ECO:0000259" key="5">
    <source>
        <dbReference type="PROSITE" id="PS50977"/>
    </source>
</evidence>
<dbReference type="PROSITE" id="PS50977">
    <property type="entry name" value="HTH_TETR_2"/>
    <property type="match status" value="1"/>
</dbReference>
<reference evidence="6 7" key="1">
    <citation type="submission" date="2020-07" db="EMBL/GenBank/DDBJ databases">
        <title>MOT database genomes.</title>
        <authorList>
            <person name="Joseph S."/>
            <person name="Aduse-Opoku J."/>
            <person name="Hashim A."/>
            <person name="Wade W."/>
            <person name="Curtis M."/>
        </authorList>
    </citation>
    <scope>NUCLEOTIDE SEQUENCE [LARGE SCALE GENOMIC DNA]</scope>
    <source>
        <strain evidence="6 7">DSM 100099</strain>
    </source>
</reference>
<dbReference type="GO" id="GO:0000976">
    <property type="term" value="F:transcription cis-regulatory region binding"/>
    <property type="evidence" value="ECO:0007669"/>
    <property type="project" value="TreeGrafter"/>
</dbReference>
<dbReference type="RefSeq" id="WP_179912361.1">
    <property type="nucleotide sequence ID" value="NZ_JACBYE010000004.1"/>
</dbReference>
<dbReference type="SUPFAM" id="SSF48498">
    <property type="entry name" value="Tetracyclin repressor-like, C-terminal domain"/>
    <property type="match status" value="1"/>
</dbReference>
<accession>A0A853EPP4</accession>
<dbReference type="PANTHER" id="PTHR30055">
    <property type="entry name" value="HTH-TYPE TRANSCRIPTIONAL REGULATOR RUTR"/>
    <property type="match status" value="1"/>
</dbReference>
<evidence type="ECO:0000256" key="4">
    <source>
        <dbReference type="PROSITE-ProRule" id="PRU00335"/>
    </source>
</evidence>
<dbReference type="Proteomes" id="UP000561011">
    <property type="component" value="Unassembled WGS sequence"/>
</dbReference>
<dbReference type="InterPro" id="IPR001647">
    <property type="entry name" value="HTH_TetR"/>
</dbReference>
<proteinExistence type="predicted"/>
<dbReference type="InterPro" id="IPR036271">
    <property type="entry name" value="Tet_transcr_reg_TetR-rel_C_sf"/>
</dbReference>
<dbReference type="AlphaFoldDB" id="A0A853EPP4"/>
<dbReference type="InterPro" id="IPR009057">
    <property type="entry name" value="Homeodomain-like_sf"/>
</dbReference>
<dbReference type="Pfam" id="PF00440">
    <property type="entry name" value="TetR_N"/>
    <property type="match status" value="1"/>
</dbReference>
<dbReference type="InterPro" id="IPR050109">
    <property type="entry name" value="HTH-type_TetR-like_transc_reg"/>
</dbReference>
<dbReference type="Gene3D" id="1.10.357.10">
    <property type="entry name" value="Tetracycline Repressor, domain 2"/>
    <property type="match status" value="1"/>
</dbReference>
<keyword evidence="2 4" id="KW-0238">DNA-binding</keyword>
<keyword evidence="1" id="KW-0805">Transcription regulation</keyword>
<feature type="domain" description="HTH tetR-type" evidence="5">
    <location>
        <begin position="12"/>
        <end position="70"/>
    </location>
</feature>
<evidence type="ECO:0000256" key="3">
    <source>
        <dbReference type="ARBA" id="ARBA00023163"/>
    </source>
</evidence>
<evidence type="ECO:0000256" key="2">
    <source>
        <dbReference type="ARBA" id="ARBA00023125"/>
    </source>
</evidence>
<keyword evidence="3" id="KW-0804">Transcription</keyword>
<comment type="caution">
    <text evidence="6">The sequence shown here is derived from an EMBL/GenBank/DDBJ whole genome shotgun (WGS) entry which is preliminary data.</text>
</comment>
<dbReference type="EMBL" id="JACBYE010000004">
    <property type="protein sequence ID" value="NYS92511.1"/>
    <property type="molecule type" value="Genomic_DNA"/>
</dbReference>
<protein>
    <submittedName>
        <fullName evidence="6">TetR family transcriptional regulator</fullName>
    </submittedName>
</protein>
<evidence type="ECO:0000256" key="1">
    <source>
        <dbReference type="ARBA" id="ARBA00023015"/>
    </source>
</evidence>
<evidence type="ECO:0000313" key="7">
    <source>
        <dbReference type="Proteomes" id="UP000561011"/>
    </source>
</evidence>
<dbReference type="GO" id="GO:0003700">
    <property type="term" value="F:DNA-binding transcription factor activity"/>
    <property type="evidence" value="ECO:0007669"/>
    <property type="project" value="TreeGrafter"/>
</dbReference>
<feature type="DNA-binding region" description="H-T-H motif" evidence="4">
    <location>
        <begin position="33"/>
        <end position="52"/>
    </location>
</feature>
<name>A0A853EPP4_9MICO</name>
<dbReference type="SUPFAM" id="SSF46689">
    <property type="entry name" value="Homeodomain-like"/>
    <property type="match status" value="1"/>
</dbReference>
<evidence type="ECO:0000313" key="6">
    <source>
        <dbReference type="EMBL" id="NYS92511.1"/>
    </source>
</evidence>
<dbReference type="PANTHER" id="PTHR30055:SF234">
    <property type="entry name" value="HTH-TYPE TRANSCRIPTIONAL REGULATOR BETI"/>
    <property type="match status" value="1"/>
</dbReference>
<organism evidence="6 7">
    <name type="scientific">Sanguibacter inulinus</name>
    <dbReference type="NCBI Taxonomy" id="60922"/>
    <lineage>
        <taxon>Bacteria</taxon>
        <taxon>Bacillati</taxon>
        <taxon>Actinomycetota</taxon>
        <taxon>Actinomycetes</taxon>
        <taxon>Micrococcales</taxon>
        <taxon>Sanguibacteraceae</taxon>
        <taxon>Sanguibacter</taxon>
    </lineage>
</organism>